<dbReference type="InterPro" id="IPR029060">
    <property type="entry name" value="PIN-like_dom_sf"/>
</dbReference>
<keyword evidence="3" id="KW-1185">Reference proteome</keyword>
<dbReference type="AlphaFoldDB" id="A0AAP5MAW3"/>
<comment type="caution">
    <text evidence="2">The sequence shown here is derived from an EMBL/GenBank/DDBJ whole genome shotgun (WGS) entry which is preliminary data.</text>
</comment>
<protein>
    <submittedName>
        <fullName evidence="2">PIN domain-containing protein</fullName>
    </submittedName>
</protein>
<feature type="domain" description="PIN" evidence="1">
    <location>
        <begin position="3"/>
        <end position="123"/>
    </location>
</feature>
<dbReference type="InterPro" id="IPR002716">
    <property type="entry name" value="PIN_dom"/>
</dbReference>
<name>A0AAP5MAW3_9CYAN</name>
<accession>A0AAP5MAW3</accession>
<organism evidence="2 3">
    <name type="scientific">Aetokthonos hydrillicola Thurmond2011</name>
    <dbReference type="NCBI Taxonomy" id="2712845"/>
    <lineage>
        <taxon>Bacteria</taxon>
        <taxon>Bacillati</taxon>
        <taxon>Cyanobacteriota</taxon>
        <taxon>Cyanophyceae</taxon>
        <taxon>Nostocales</taxon>
        <taxon>Hapalosiphonaceae</taxon>
        <taxon>Aetokthonos</taxon>
    </lineage>
</organism>
<dbReference type="EMBL" id="JAALHA020000018">
    <property type="protein sequence ID" value="MDR9898565.1"/>
    <property type="molecule type" value="Genomic_DNA"/>
</dbReference>
<gene>
    <name evidence="2" type="ORF">G7B40_029000</name>
</gene>
<proteinExistence type="predicted"/>
<dbReference type="RefSeq" id="WP_208341952.1">
    <property type="nucleotide sequence ID" value="NZ_CAWQFN010000043.1"/>
</dbReference>
<dbReference type="Proteomes" id="UP000667802">
    <property type="component" value="Unassembled WGS sequence"/>
</dbReference>
<dbReference type="Gene3D" id="3.40.50.1010">
    <property type="entry name" value="5'-nuclease"/>
    <property type="match status" value="1"/>
</dbReference>
<evidence type="ECO:0000313" key="3">
    <source>
        <dbReference type="Proteomes" id="UP000667802"/>
    </source>
</evidence>
<evidence type="ECO:0000259" key="1">
    <source>
        <dbReference type="Pfam" id="PF01850"/>
    </source>
</evidence>
<reference evidence="3" key="1">
    <citation type="journal article" date="2021" name="Science">
        <title>Hunting the eagle killer: A cyanobacterial neurotoxin causes vacuolar myelinopathy.</title>
        <authorList>
            <person name="Breinlinger S."/>
            <person name="Phillips T.J."/>
            <person name="Haram B.N."/>
            <person name="Mares J."/>
            <person name="Martinez Yerena J.A."/>
            <person name="Hrouzek P."/>
            <person name="Sobotka R."/>
            <person name="Henderson W.M."/>
            <person name="Schmieder P."/>
            <person name="Williams S.M."/>
            <person name="Lauderdale J.D."/>
            <person name="Wilde H.D."/>
            <person name="Gerrin W."/>
            <person name="Kust A."/>
            <person name="Washington J.W."/>
            <person name="Wagner C."/>
            <person name="Geier B."/>
            <person name="Liebeke M."/>
            <person name="Enke H."/>
            <person name="Niedermeyer T.H.J."/>
            <person name="Wilde S.B."/>
        </authorList>
    </citation>
    <scope>NUCLEOTIDE SEQUENCE [LARGE SCALE GENOMIC DNA]</scope>
    <source>
        <strain evidence="3">Thurmond2011</strain>
    </source>
</reference>
<evidence type="ECO:0000313" key="2">
    <source>
        <dbReference type="EMBL" id="MDR9898565.1"/>
    </source>
</evidence>
<sequence length="143" mass="16075">MKVYLDTSALNRIFDDQSQARIYIEATSMQIIFLLVESRAVELISSDALVFETDRNPYSDRQNFVRLVLQKASYFQSIDQNVITIAQHIEAHDKIKGVDALHLACAEVALADCFVTCDDQMIKRYSGTVAIKTPTELAVTIIS</sequence>
<dbReference type="SUPFAM" id="SSF88723">
    <property type="entry name" value="PIN domain-like"/>
    <property type="match status" value="1"/>
</dbReference>
<dbReference type="Pfam" id="PF01850">
    <property type="entry name" value="PIN"/>
    <property type="match status" value="1"/>
</dbReference>